<dbReference type="AlphaFoldDB" id="A0A5B9EJU9"/>
<dbReference type="SUPFAM" id="SSF82171">
    <property type="entry name" value="DPP6 N-terminal domain-like"/>
    <property type="match status" value="1"/>
</dbReference>
<dbReference type="PANTHER" id="PTHR42776">
    <property type="entry name" value="SERINE PEPTIDASE S9 FAMILY MEMBER"/>
    <property type="match status" value="1"/>
</dbReference>
<dbReference type="GO" id="GO:0006508">
    <property type="term" value="P:proteolysis"/>
    <property type="evidence" value="ECO:0007669"/>
    <property type="project" value="UniProtKB-KW"/>
</dbReference>
<dbReference type="Pfam" id="PF07676">
    <property type="entry name" value="PD40"/>
    <property type="match status" value="4"/>
</dbReference>
<dbReference type="FunFam" id="3.40.50.1820:FF:000028">
    <property type="entry name" value="S9 family peptidase"/>
    <property type="match status" value="1"/>
</dbReference>
<evidence type="ECO:0000259" key="6">
    <source>
        <dbReference type="Pfam" id="PF00326"/>
    </source>
</evidence>
<keyword evidence="2" id="KW-0645">Protease</keyword>
<evidence type="ECO:0000256" key="4">
    <source>
        <dbReference type="ARBA" id="ARBA00022801"/>
    </source>
</evidence>
<evidence type="ECO:0000256" key="3">
    <source>
        <dbReference type="ARBA" id="ARBA00022729"/>
    </source>
</evidence>
<gene>
    <name evidence="7" type="ORF">FTW19_05500</name>
</gene>
<comment type="similarity">
    <text evidence="1">Belongs to the peptidase S9C family.</text>
</comment>
<dbReference type="Pfam" id="PF00326">
    <property type="entry name" value="Peptidase_S9"/>
    <property type="match status" value="1"/>
</dbReference>
<evidence type="ECO:0000256" key="2">
    <source>
        <dbReference type="ARBA" id="ARBA00022670"/>
    </source>
</evidence>
<reference evidence="7 8" key="1">
    <citation type="submission" date="2019-08" db="EMBL/GenBank/DDBJ databases">
        <title>Complete genome sequence of Terriglobus albidus strain ORNL.</title>
        <authorList>
            <person name="Podar M."/>
        </authorList>
    </citation>
    <scope>NUCLEOTIDE SEQUENCE [LARGE SCALE GENOMIC DNA]</scope>
    <source>
        <strain evidence="7 8">ORNL</strain>
    </source>
</reference>
<evidence type="ECO:0000256" key="5">
    <source>
        <dbReference type="ARBA" id="ARBA00022825"/>
    </source>
</evidence>
<evidence type="ECO:0000256" key="1">
    <source>
        <dbReference type="ARBA" id="ARBA00010040"/>
    </source>
</evidence>
<dbReference type="Gene3D" id="3.40.50.1820">
    <property type="entry name" value="alpha/beta hydrolase"/>
    <property type="match status" value="1"/>
</dbReference>
<accession>A0A5B9EJU9</accession>
<proteinExistence type="inferred from homology"/>
<evidence type="ECO:0000313" key="7">
    <source>
        <dbReference type="EMBL" id="QEE31190.1"/>
    </source>
</evidence>
<dbReference type="InterPro" id="IPR011042">
    <property type="entry name" value="6-blade_b-propeller_TolB-like"/>
</dbReference>
<feature type="domain" description="Peptidase S9 prolyl oligopeptidase catalytic" evidence="6">
    <location>
        <begin position="464"/>
        <end position="684"/>
    </location>
</feature>
<dbReference type="EMBL" id="CP042806">
    <property type="protein sequence ID" value="QEE31190.1"/>
    <property type="molecule type" value="Genomic_DNA"/>
</dbReference>
<organism evidence="7 8">
    <name type="scientific">Terriglobus albidus</name>
    <dbReference type="NCBI Taxonomy" id="1592106"/>
    <lineage>
        <taxon>Bacteria</taxon>
        <taxon>Pseudomonadati</taxon>
        <taxon>Acidobacteriota</taxon>
        <taxon>Terriglobia</taxon>
        <taxon>Terriglobales</taxon>
        <taxon>Acidobacteriaceae</taxon>
        <taxon>Terriglobus</taxon>
    </lineage>
</organism>
<dbReference type="Gene3D" id="2.120.10.30">
    <property type="entry name" value="TolB, C-terminal domain"/>
    <property type="match status" value="2"/>
</dbReference>
<keyword evidence="3" id="KW-0732">Signal</keyword>
<keyword evidence="5" id="KW-0720">Serine protease</keyword>
<sequence length="691" mass="76708">MTFEDLQQIRRVTDPQVSPSGKWVMFSATSVDLATNKKTMHLYTVPVDGSAKEKAVTAGKDGETAGRFSPDGKQVLFLSSNEGNQQIYLAPWDEQQGIVGPSHKLTSISTEADGATWSPKGDWIAFVSEVYPECATEGAVDDACNKAKDDAATKSPVKAQIWDGLLYRHWDHYQGSKRSHILLVSVDGKQMRDVTPTRDIKDHIAPTFSLGGPVGYAFSPDEKELAYVVNMDEVPAASTNNDIYTVDLATPGAKPVKITTSPGSDDGPAYSPDGKYLAFRSQARAGYESDRFRLMLYDREKKTTKEAVRKFDNWVDEFTWSPDSKRIYFASASEGQEPVLAVDIDGQAAGEAKDIVHGAEFSSLALTSDGKTLIATAMKVDGPAGIVSVATAGSSDHYTELSKGNDDLIHSLELPAMESFKFPGAGGTSVQGFIIRPPNLDPQKKYPLKFLIHGGPQGAWGDAWSYRWNPELFAANGYVVVMINPRGSTGYGQAFIDGVNGDWGGKPYLDLMKGLDYAEAHYPFIDKERECALGASYGGFMANWILTHSNRFKCIVTHDGMYNPQSAYGSTEEMWFNEWEFRRAGDKEPGQPWRYASLPVAQDPFRKWSPMLNIKNAKTPTLVVHSQRDYRLDVSEGFQIFTALQRLKVPSKMLYFPDEGHWVLKPQNSRLWYQTVNDWCDRWTHSNAYAK</sequence>
<dbReference type="Proteomes" id="UP000321820">
    <property type="component" value="Chromosome"/>
</dbReference>
<dbReference type="InterPro" id="IPR011659">
    <property type="entry name" value="WD40"/>
</dbReference>
<evidence type="ECO:0000313" key="8">
    <source>
        <dbReference type="Proteomes" id="UP000321820"/>
    </source>
</evidence>
<dbReference type="SUPFAM" id="SSF53474">
    <property type="entry name" value="alpha/beta-Hydrolases"/>
    <property type="match status" value="1"/>
</dbReference>
<dbReference type="OrthoDB" id="108903at2"/>
<dbReference type="InterPro" id="IPR029058">
    <property type="entry name" value="AB_hydrolase_fold"/>
</dbReference>
<keyword evidence="4" id="KW-0378">Hydrolase</keyword>
<dbReference type="PANTHER" id="PTHR42776:SF13">
    <property type="entry name" value="DIPEPTIDYL-PEPTIDASE 5"/>
    <property type="match status" value="1"/>
</dbReference>
<dbReference type="InterPro" id="IPR001375">
    <property type="entry name" value="Peptidase_S9_cat"/>
</dbReference>
<dbReference type="KEGG" id="talb:FTW19_05500"/>
<name>A0A5B9EJU9_9BACT</name>
<protein>
    <submittedName>
        <fullName evidence="7">S9 family peptidase</fullName>
    </submittedName>
</protein>
<dbReference type="GO" id="GO:0004252">
    <property type="term" value="F:serine-type endopeptidase activity"/>
    <property type="evidence" value="ECO:0007669"/>
    <property type="project" value="TreeGrafter"/>
</dbReference>
<keyword evidence="8" id="KW-1185">Reference proteome</keyword>